<gene>
    <name evidence="1" type="ORF">A3SI_19902</name>
</gene>
<proteinExistence type="predicted"/>
<evidence type="ECO:0000313" key="2">
    <source>
        <dbReference type="Proteomes" id="UP000005551"/>
    </source>
</evidence>
<keyword evidence="2" id="KW-1185">Reference proteome</keyword>
<dbReference type="Proteomes" id="UP000005551">
    <property type="component" value="Unassembled WGS sequence"/>
</dbReference>
<organism evidence="1 2">
    <name type="scientific">Nitritalea halalkaliphila LW7</name>
    <dbReference type="NCBI Taxonomy" id="1189621"/>
    <lineage>
        <taxon>Bacteria</taxon>
        <taxon>Pseudomonadati</taxon>
        <taxon>Bacteroidota</taxon>
        <taxon>Cytophagia</taxon>
        <taxon>Cytophagales</taxon>
        <taxon>Cyclobacteriaceae</taxon>
        <taxon>Nitritalea</taxon>
    </lineage>
</organism>
<sequence length="73" mass="7838">MSGAQRNGLRTLAKLREPPCEWSKGGARESLTKEGGLQLCGSEGLAWFFAFFAKTMTARSAPHKGYLPAGGNH</sequence>
<accession>I5BRT2</accession>
<dbReference type="AlphaFoldDB" id="I5BRT2"/>
<reference evidence="1 2" key="1">
    <citation type="submission" date="2012-05" db="EMBL/GenBank/DDBJ databases">
        <title>Genome sequence of Nitritalea halalkaliphila LW7.</title>
        <authorList>
            <person name="Jangir P.K."/>
            <person name="Singh A."/>
            <person name="Shivaji S."/>
            <person name="Sharma R."/>
        </authorList>
    </citation>
    <scope>NUCLEOTIDE SEQUENCE [LARGE SCALE GENOMIC DNA]</scope>
    <source>
        <strain evidence="1 2">LW7</strain>
    </source>
</reference>
<comment type="caution">
    <text evidence="1">The sequence shown here is derived from an EMBL/GenBank/DDBJ whole genome shotgun (WGS) entry which is preliminary data.</text>
</comment>
<protein>
    <submittedName>
        <fullName evidence="1">Uncharacterized protein</fullName>
    </submittedName>
</protein>
<evidence type="ECO:0000313" key="1">
    <source>
        <dbReference type="EMBL" id="EIM72284.1"/>
    </source>
</evidence>
<dbReference type="EMBL" id="AJYA01000093">
    <property type="protein sequence ID" value="EIM72284.1"/>
    <property type="molecule type" value="Genomic_DNA"/>
</dbReference>
<name>I5BRT2_9BACT</name>